<dbReference type="RefSeq" id="WP_223395942.1">
    <property type="nucleotide sequence ID" value="NZ_CP082923.1"/>
</dbReference>
<name>A0ABY5A0P5_9CAUL</name>
<proteinExistence type="predicted"/>
<evidence type="ECO:0000313" key="2">
    <source>
        <dbReference type="Proteomes" id="UP001057520"/>
    </source>
</evidence>
<accession>A0ABY5A0P5</accession>
<reference evidence="1 2" key="1">
    <citation type="submission" date="2022-04" db="EMBL/GenBank/DDBJ databases">
        <title>Genome sequence of soybean root-associated Caulobacter segnis RL271.</title>
        <authorList>
            <person name="Longley R."/>
            <person name="Bonito G."/>
            <person name="Trigodet F."/>
            <person name="Crosson S."/>
            <person name="Fiebig A."/>
        </authorList>
    </citation>
    <scope>NUCLEOTIDE SEQUENCE [LARGE SCALE GENOMIC DNA]</scope>
    <source>
        <strain evidence="1 2">RL271</strain>
    </source>
</reference>
<dbReference type="Proteomes" id="UP001057520">
    <property type="component" value="Chromosome"/>
</dbReference>
<keyword evidence="2" id="KW-1185">Reference proteome</keyword>
<organism evidence="1 2">
    <name type="scientific">Caulobacter segnis</name>
    <dbReference type="NCBI Taxonomy" id="88688"/>
    <lineage>
        <taxon>Bacteria</taxon>
        <taxon>Pseudomonadati</taxon>
        <taxon>Pseudomonadota</taxon>
        <taxon>Alphaproteobacteria</taxon>
        <taxon>Caulobacterales</taxon>
        <taxon>Caulobacteraceae</taxon>
        <taxon>Caulobacter</taxon>
    </lineage>
</organism>
<gene>
    <name evidence="1" type="ORF">MZV50_02470</name>
</gene>
<dbReference type="EMBL" id="CP096040">
    <property type="protein sequence ID" value="USQ98483.1"/>
    <property type="molecule type" value="Genomic_DNA"/>
</dbReference>
<evidence type="ECO:0000313" key="1">
    <source>
        <dbReference type="EMBL" id="USQ98483.1"/>
    </source>
</evidence>
<protein>
    <submittedName>
        <fullName evidence="1">Uncharacterized protein</fullName>
    </submittedName>
</protein>
<sequence length="14" mass="1855">MRRLRRIQRERATI</sequence>